<evidence type="ECO:0000313" key="3">
    <source>
        <dbReference type="Proteomes" id="UP001159405"/>
    </source>
</evidence>
<keyword evidence="3" id="KW-1185">Reference proteome</keyword>
<organism evidence="2 3">
    <name type="scientific">Porites lobata</name>
    <dbReference type="NCBI Taxonomy" id="104759"/>
    <lineage>
        <taxon>Eukaryota</taxon>
        <taxon>Metazoa</taxon>
        <taxon>Cnidaria</taxon>
        <taxon>Anthozoa</taxon>
        <taxon>Hexacorallia</taxon>
        <taxon>Scleractinia</taxon>
        <taxon>Fungiina</taxon>
        <taxon>Poritidae</taxon>
        <taxon>Porites</taxon>
    </lineage>
</organism>
<protein>
    <submittedName>
        <fullName evidence="2">Uncharacterized protein</fullName>
    </submittedName>
</protein>
<gene>
    <name evidence="2" type="ORF">PLOB_00026062</name>
</gene>
<evidence type="ECO:0000256" key="1">
    <source>
        <dbReference type="SAM" id="MobiDB-lite"/>
    </source>
</evidence>
<reference evidence="2 3" key="1">
    <citation type="submission" date="2022-05" db="EMBL/GenBank/DDBJ databases">
        <authorList>
            <consortium name="Genoscope - CEA"/>
            <person name="William W."/>
        </authorList>
    </citation>
    <scope>NUCLEOTIDE SEQUENCE [LARGE SCALE GENOMIC DNA]</scope>
</reference>
<comment type="caution">
    <text evidence="2">The sequence shown here is derived from an EMBL/GenBank/DDBJ whole genome shotgun (WGS) entry which is preliminary data.</text>
</comment>
<feature type="compositionally biased region" description="Polar residues" evidence="1">
    <location>
        <begin position="199"/>
        <end position="211"/>
    </location>
</feature>
<name>A0ABN8NRN9_9CNID</name>
<accession>A0ABN8NRN9</accession>
<feature type="compositionally biased region" description="Low complexity" evidence="1">
    <location>
        <begin position="155"/>
        <end position="198"/>
    </location>
</feature>
<evidence type="ECO:0000313" key="2">
    <source>
        <dbReference type="EMBL" id="CAH3117743.1"/>
    </source>
</evidence>
<dbReference type="Proteomes" id="UP001159405">
    <property type="component" value="Unassembled WGS sequence"/>
</dbReference>
<proteinExistence type="predicted"/>
<feature type="region of interest" description="Disordered" evidence="1">
    <location>
        <begin position="1"/>
        <end position="38"/>
    </location>
</feature>
<sequence length="395" mass="43375">MSEEEEEEEEEEVENSSQSDYEDGSDSESDLNEEDSEFVEYLAKLRDSAKMKQILEIDGPLSASRVVKQYDEILAETATSINTDTRNDRPAQFPPLPVINSLREVSSQMMAFQASPDTPDGTACSSAVNAARQICYWSSLLMTIMDERNVVHPVTTMPSSTLEPSTSSTLSSSSSSASVLPSMLTTTSSSQPRPASSSNVPTSSVLQDHLPYSSSHQQAQSSVIDHQPPSPVSLQFQQNSLPCSTVSSNASCTVSPSLYSSSPLLSSTLSGQPQQCIHSVVNLLFPLLPVCNLSFLGILNLSQSSLHPYKLHHHFSNKFHRLQVSVSLLPRLPAHQLSTVLYPLPVRQFIKILLFQSLVSYLFANHLRQVLLCHCLLQPLTSLHPDKVQCHHPAL</sequence>
<dbReference type="EMBL" id="CALNXK010000031">
    <property type="protein sequence ID" value="CAH3117743.1"/>
    <property type="molecule type" value="Genomic_DNA"/>
</dbReference>
<feature type="region of interest" description="Disordered" evidence="1">
    <location>
        <begin position="155"/>
        <end position="211"/>
    </location>
</feature>